<dbReference type="AlphaFoldDB" id="A0A3P3XHF4"/>
<name>A0A3P3XHF4_9SPIR</name>
<evidence type="ECO:0000256" key="6">
    <source>
        <dbReference type="ARBA" id="ARBA00023136"/>
    </source>
</evidence>
<protein>
    <recommendedName>
        <fullName evidence="9">Permease</fullName>
    </recommendedName>
</protein>
<accession>A0A3P3XHF4</accession>
<evidence type="ECO:0000256" key="5">
    <source>
        <dbReference type="ARBA" id="ARBA00022989"/>
    </source>
</evidence>
<sequence>MKMTHENAASEQHKKNHKGSAELVKSAIIYVALAVVVWLGTTIITPQGGVHVAGIVYKTFSGVLAIIAAVFVLIGLIQVWLTPEQVSKVLGKEAGWKGLLLSATLPMILGGSLFVIFPLLKTLREKGARTSSVVAFLFAWSAKAPLLPLEIKFLGLPFAALRLVSIPVLAILGGLLAEWIIDKPLRDAGLEIPER</sequence>
<feature type="transmembrane region" description="Helical" evidence="7">
    <location>
        <begin position="56"/>
        <end position="80"/>
    </location>
</feature>
<feature type="transmembrane region" description="Helical" evidence="7">
    <location>
        <begin position="159"/>
        <end position="181"/>
    </location>
</feature>
<keyword evidence="4 7" id="KW-0812">Transmembrane</keyword>
<feature type="transmembrane region" description="Helical" evidence="7">
    <location>
        <begin position="100"/>
        <end position="120"/>
    </location>
</feature>
<dbReference type="EMBL" id="FWDM01000014">
    <property type="protein sequence ID" value="SLM11816.1"/>
    <property type="molecule type" value="Genomic_DNA"/>
</dbReference>
<comment type="similarity">
    <text evidence="2">Belongs to the UPF0718 family.</text>
</comment>
<keyword evidence="3" id="KW-1003">Cell membrane</keyword>
<keyword evidence="6 7" id="KW-0472">Membrane</keyword>
<evidence type="ECO:0000256" key="7">
    <source>
        <dbReference type="SAM" id="Phobius"/>
    </source>
</evidence>
<evidence type="ECO:0000313" key="8">
    <source>
        <dbReference type="EMBL" id="SLM11816.1"/>
    </source>
</evidence>
<dbReference type="InterPro" id="IPR005524">
    <property type="entry name" value="DUF318"/>
</dbReference>
<reference evidence="8" key="1">
    <citation type="submission" date="2017-02" db="EMBL/GenBank/DDBJ databases">
        <authorList>
            <person name="Regsiter A."/>
            <person name="William W."/>
        </authorList>
    </citation>
    <scope>NUCLEOTIDE SEQUENCE</scope>
    <source>
        <strain evidence="8">Bib</strain>
    </source>
</reference>
<dbReference type="Pfam" id="PF03773">
    <property type="entry name" value="ArsP_1"/>
    <property type="match status" value="1"/>
</dbReference>
<comment type="subcellular location">
    <subcellularLocation>
        <location evidence="1">Cell membrane</location>
        <topology evidence="1">Multi-pass membrane protein</topology>
    </subcellularLocation>
</comment>
<evidence type="ECO:0008006" key="9">
    <source>
        <dbReference type="Google" id="ProtNLM"/>
    </source>
</evidence>
<feature type="transmembrane region" description="Helical" evidence="7">
    <location>
        <begin position="27"/>
        <end position="44"/>
    </location>
</feature>
<gene>
    <name evidence="8" type="ORF">SPIROBIBN47_210087</name>
</gene>
<dbReference type="GO" id="GO:0005886">
    <property type="term" value="C:plasma membrane"/>
    <property type="evidence" value="ECO:0007669"/>
    <property type="project" value="UniProtKB-SubCell"/>
</dbReference>
<organism evidence="8">
    <name type="scientific">uncultured spirochete</name>
    <dbReference type="NCBI Taxonomy" id="156406"/>
    <lineage>
        <taxon>Bacteria</taxon>
        <taxon>Pseudomonadati</taxon>
        <taxon>Spirochaetota</taxon>
        <taxon>Spirochaetia</taxon>
        <taxon>Spirochaetales</taxon>
        <taxon>environmental samples</taxon>
    </lineage>
</organism>
<evidence type="ECO:0000256" key="2">
    <source>
        <dbReference type="ARBA" id="ARBA00006386"/>
    </source>
</evidence>
<proteinExistence type="inferred from homology"/>
<evidence type="ECO:0000256" key="3">
    <source>
        <dbReference type="ARBA" id="ARBA00022475"/>
    </source>
</evidence>
<evidence type="ECO:0000256" key="4">
    <source>
        <dbReference type="ARBA" id="ARBA00022692"/>
    </source>
</evidence>
<keyword evidence="5 7" id="KW-1133">Transmembrane helix</keyword>
<evidence type="ECO:0000256" key="1">
    <source>
        <dbReference type="ARBA" id="ARBA00004651"/>
    </source>
</evidence>